<proteinExistence type="predicted"/>
<feature type="domain" description="DUF362" evidence="2">
    <location>
        <begin position="57"/>
        <end position="269"/>
    </location>
</feature>
<name>A0A1B2I952_9BACT</name>
<dbReference type="STRING" id="1197717.BED41_01295"/>
<dbReference type="InterPro" id="IPR007160">
    <property type="entry name" value="DUF362"/>
</dbReference>
<dbReference type="RefSeq" id="WP_066748781.1">
    <property type="nucleotide sequence ID" value="NZ_CP016757.1"/>
</dbReference>
<dbReference type="Gene3D" id="3.40.50.11440">
    <property type="match status" value="1"/>
</dbReference>
<organism evidence="3 4">
    <name type="scientific">Cloacibacillus porcorum</name>
    <dbReference type="NCBI Taxonomy" id="1197717"/>
    <lineage>
        <taxon>Bacteria</taxon>
        <taxon>Thermotogati</taxon>
        <taxon>Synergistota</taxon>
        <taxon>Synergistia</taxon>
        <taxon>Synergistales</taxon>
        <taxon>Synergistaceae</taxon>
        <taxon>Cloacibacillus</taxon>
    </lineage>
</organism>
<keyword evidence="1" id="KW-0732">Signal</keyword>
<dbReference type="Proteomes" id="UP000093044">
    <property type="component" value="Chromosome"/>
</dbReference>
<evidence type="ECO:0000313" key="4">
    <source>
        <dbReference type="Proteomes" id="UP000093044"/>
    </source>
</evidence>
<sequence length="313" mass="33214">MRKIFSGVTAVALAFVVFVCAMAEAAPPKVYMTKDISAAGLISVYNALESRAEGKNVAVKISTGERGGHNFLDPNLIKGLVQSVKGTIVECNTAYNGARAGTDSHMEVAREHGFTAIAKVDIQDAEGSIGLPVKNGKYFKENLVGSHFKNYDYYVVISHFKGHAMAGFGGAVKNISIGIASAKGKARIHSGGKSDTNPWGGDQTAFLESMAEAGKSVVDSLGGRILYISVMNRLSVDCDCDSSPAEPDMHDIGILASLDPVALDKACVDLVYSAPDGKSLIERMESRSGAHTLEHGEKIGLGSQRYELVKIDK</sequence>
<reference evidence="3" key="1">
    <citation type="submission" date="2016-08" db="EMBL/GenBank/DDBJ databases">
        <title>Complete genome of Cloacibacillus porcorum.</title>
        <authorList>
            <person name="Looft T."/>
            <person name="Bayles D.O."/>
            <person name="Alt D.P."/>
        </authorList>
    </citation>
    <scope>NUCLEOTIDE SEQUENCE [LARGE SCALE GENOMIC DNA]</scope>
    <source>
        <strain evidence="3">CL-84</strain>
    </source>
</reference>
<evidence type="ECO:0000313" key="3">
    <source>
        <dbReference type="EMBL" id="ANZ46509.1"/>
    </source>
</evidence>
<feature type="chain" id="PRO_5008538998" description="DUF362 domain-containing protein" evidence="1">
    <location>
        <begin position="26"/>
        <end position="313"/>
    </location>
</feature>
<gene>
    <name evidence="3" type="ORF">BED41_01295</name>
</gene>
<accession>A0A1B2I952</accession>
<dbReference type="KEGG" id="cpor:BED41_01295"/>
<dbReference type="AlphaFoldDB" id="A0A1B2I952"/>
<dbReference type="EMBL" id="CP016757">
    <property type="protein sequence ID" value="ANZ46509.1"/>
    <property type="molecule type" value="Genomic_DNA"/>
</dbReference>
<keyword evidence="4" id="KW-1185">Reference proteome</keyword>
<dbReference type="GeneID" id="83056486"/>
<protein>
    <recommendedName>
        <fullName evidence="2">DUF362 domain-containing protein</fullName>
    </recommendedName>
</protein>
<feature type="signal peptide" evidence="1">
    <location>
        <begin position="1"/>
        <end position="25"/>
    </location>
</feature>
<evidence type="ECO:0000256" key="1">
    <source>
        <dbReference type="SAM" id="SignalP"/>
    </source>
</evidence>
<evidence type="ECO:0000259" key="2">
    <source>
        <dbReference type="Pfam" id="PF04015"/>
    </source>
</evidence>
<dbReference type="Pfam" id="PF04015">
    <property type="entry name" value="DUF362"/>
    <property type="match status" value="1"/>
</dbReference>